<protein>
    <submittedName>
        <fullName evidence="2">Uncharacterized protein</fullName>
    </submittedName>
</protein>
<proteinExistence type="predicted"/>
<reference evidence="2" key="1">
    <citation type="submission" date="2024-02" db="EMBL/GenBank/DDBJ databases">
        <authorList>
            <consortium name="ELIXIR-Norway"/>
            <consortium name="Elixir Norway"/>
        </authorList>
    </citation>
    <scope>NUCLEOTIDE SEQUENCE</scope>
</reference>
<sequence length="116" mass="13520">MLEQGQTIVTKEDDVYTSDSDDDTDSSEYYDSEYNQLKQIDCEDEFKDANLEELVNSEGPQETLRLMLQEQGDEFMVEELTDSDDYADWIRWVSEAEQSKQAVYESTQDLPVPLLR</sequence>
<evidence type="ECO:0000256" key="1">
    <source>
        <dbReference type="SAM" id="MobiDB-lite"/>
    </source>
</evidence>
<comment type="caution">
    <text evidence="2">The sequence shown here is derived from an EMBL/GenBank/DDBJ whole genome shotgun (WGS) entry which is preliminary data.</text>
</comment>
<evidence type="ECO:0000313" key="2">
    <source>
        <dbReference type="EMBL" id="CAK9252897.1"/>
    </source>
</evidence>
<evidence type="ECO:0000313" key="3">
    <source>
        <dbReference type="Proteomes" id="UP001497444"/>
    </source>
</evidence>
<dbReference type="EMBL" id="CAXAQS010000725">
    <property type="protein sequence ID" value="CAK9252897.1"/>
    <property type="molecule type" value="Genomic_DNA"/>
</dbReference>
<keyword evidence="3" id="KW-1185">Reference proteome</keyword>
<gene>
    <name evidence="2" type="ORF">CSSPJE1EN1_LOCUS28275</name>
</gene>
<organism evidence="2 3">
    <name type="scientific">Sphagnum jensenii</name>
    <dbReference type="NCBI Taxonomy" id="128206"/>
    <lineage>
        <taxon>Eukaryota</taxon>
        <taxon>Viridiplantae</taxon>
        <taxon>Streptophyta</taxon>
        <taxon>Embryophyta</taxon>
        <taxon>Bryophyta</taxon>
        <taxon>Sphagnophytina</taxon>
        <taxon>Sphagnopsida</taxon>
        <taxon>Sphagnales</taxon>
        <taxon>Sphagnaceae</taxon>
        <taxon>Sphagnum</taxon>
    </lineage>
</organism>
<feature type="region of interest" description="Disordered" evidence="1">
    <location>
        <begin position="1"/>
        <end position="30"/>
    </location>
</feature>
<feature type="compositionally biased region" description="Acidic residues" evidence="1">
    <location>
        <begin position="15"/>
        <end position="30"/>
    </location>
</feature>
<dbReference type="Proteomes" id="UP001497444">
    <property type="component" value="Unassembled WGS sequence"/>
</dbReference>
<name>A0ABP0VHC0_9BRYO</name>
<accession>A0ABP0VHC0</accession>